<dbReference type="InterPro" id="IPR030398">
    <property type="entry name" value="SEA_DG_dom"/>
</dbReference>
<keyword evidence="17" id="KW-0539">Nucleus</keyword>
<reference evidence="28 29" key="1">
    <citation type="submission" date="2022-05" db="EMBL/GenBank/DDBJ databases">
        <authorList>
            <consortium name="Genoscope - CEA"/>
            <person name="William W."/>
        </authorList>
    </citation>
    <scope>NUCLEOTIDE SEQUENCE [LARGE SCALE GENOMIC DNA]</scope>
</reference>
<dbReference type="Pfam" id="PF05454">
    <property type="entry name" value="DAG1"/>
    <property type="match status" value="1"/>
</dbReference>
<evidence type="ECO:0000256" key="13">
    <source>
        <dbReference type="ARBA" id="ARBA00023018"/>
    </source>
</evidence>
<evidence type="ECO:0000256" key="4">
    <source>
        <dbReference type="ARBA" id="ARBA00004251"/>
    </source>
</evidence>
<dbReference type="SUPFAM" id="SSF49313">
    <property type="entry name" value="Cadherin-like"/>
    <property type="match status" value="2"/>
</dbReference>
<evidence type="ECO:0000256" key="1">
    <source>
        <dbReference type="ARBA" id="ARBA00004135"/>
    </source>
</evidence>
<keyword evidence="6" id="KW-1003">Cell membrane</keyword>
<keyword evidence="18" id="KW-0628">Postsynaptic cell membrane</keyword>
<feature type="compositionally biased region" description="Polar residues" evidence="25">
    <location>
        <begin position="1147"/>
        <end position="1161"/>
    </location>
</feature>
<keyword evidence="12 26" id="KW-1133">Transmembrane helix</keyword>
<evidence type="ECO:0000313" key="29">
    <source>
        <dbReference type="Proteomes" id="UP001159405"/>
    </source>
</evidence>
<keyword evidence="14" id="KW-1015">Disulfide bond</keyword>
<feature type="compositionally biased region" description="Low complexity" evidence="25">
    <location>
        <begin position="567"/>
        <end position="581"/>
    </location>
</feature>
<dbReference type="InterPro" id="IPR027468">
    <property type="entry name" value="Alpha-dystroglycan_domain_2"/>
</dbReference>
<evidence type="ECO:0000256" key="5">
    <source>
        <dbReference type="ARBA" id="ARBA00004642"/>
    </source>
</evidence>
<feature type="domain" description="Peptidase S72" evidence="27">
    <location>
        <begin position="1860"/>
        <end position="1968"/>
    </location>
</feature>
<feature type="region of interest" description="Disordered" evidence="25">
    <location>
        <begin position="1107"/>
        <end position="1133"/>
    </location>
</feature>
<evidence type="ECO:0000256" key="10">
    <source>
        <dbReference type="ARBA" id="ARBA00022692"/>
    </source>
</evidence>
<evidence type="ECO:0000256" key="21">
    <source>
        <dbReference type="ARBA" id="ARBA00026224"/>
    </source>
</evidence>
<evidence type="ECO:0000256" key="19">
    <source>
        <dbReference type="ARBA" id="ARBA00023567"/>
    </source>
</evidence>
<dbReference type="PROSITE" id="PS51699">
    <property type="entry name" value="SEA_DG"/>
    <property type="match status" value="1"/>
</dbReference>
<evidence type="ECO:0000256" key="23">
    <source>
        <dbReference type="ARBA" id="ARBA00031034"/>
    </source>
</evidence>
<feature type="transmembrane region" description="Helical" evidence="26">
    <location>
        <begin position="69"/>
        <end position="91"/>
    </location>
</feature>
<dbReference type="EMBL" id="CALNXK010000007">
    <property type="protein sequence ID" value="CAH3039061.1"/>
    <property type="molecule type" value="Genomic_DNA"/>
</dbReference>
<evidence type="ECO:0000256" key="6">
    <source>
        <dbReference type="ARBA" id="ARBA00022475"/>
    </source>
</evidence>
<keyword evidence="15" id="KW-0325">Glycoprotein</keyword>
<evidence type="ECO:0000256" key="9">
    <source>
        <dbReference type="ARBA" id="ARBA00022553"/>
    </source>
</evidence>
<dbReference type="PANTHER" id="PTHR21559">
    <property type="entry name" value="DYSTROGLYCAN-RELATED"/>
    <property type="match status" value="1"/>
</dbReference>
<evidence type="ECO:0000256" key="15">
    <source>
        <dbReference type="ARBA" id="ARBA00023180"/>
    </source>
</evidence>
<protein>
    <recommendedName>
        <fullName evidence="21">Dystroglycan 1</fullName>
    </recommendedName>
    <alternativeName>
        <fullName evidence="23">Dystroglycan</fullName>
    </alternativeName>
    <alternativeName>
        <fullName evidence="22">Dystrophin-associated glycoprotein 1</fullName>
    </alternativeName>
</protein>
<dbReference type="Pfam" id="PF18424">
    <property type="entry name" value="a_DG1_N2"/>
    <property type="match status" value="1"/>
</dbReference>
<dbReference type="InterPro" id="IPR008465">
    <property type="entry name" value="DAG1_C"/>
</dbReference>
<evidence type="ECO:0000256" key="7">
    <source>
        <dbReference type="ARBA" id="ARBA00022490"/>
    </source>
</evidence>
<name>A0ABN8MYW9_9CNID</name>
<evidence type="ECO:0000256" key="17">
    <source>
        <dbReference type="ARBA" id="ARBA00023242"/>
    </source>
</evidence>
<evidence type="ECO:0000256" key="11">
    <source>
        <dbReference type="ARBA" id="ARBA00022729"/>
    </source>
</evidence>
<feature type="region of interest" description="Disordered" evidence="25">
    <location>
        <begin position="567"/>
        <end position="594"/>
    </location>
</feature>
<dbReference type="SMART" id="SM00736">
    <property type="entry name" value="CADG"/>
    <property type="match status" value="2"/>
</dbReference>
<evidence type="ECO:0000256" key="18">
    <source>
        <dbReference type="ARBA" id="ARBA00023257"/>
    </source>
</evidence>
<evidence type="ECO:0000256" key="22">
    <source>
        <dbReference type="ARBA" id="ARBA00030092"/>
    </source>
</evidence>
<evidence type="ECO:0000256" key="24">
    <source>
        <dbReference type="ARBA" id="ARBA00034100"/>
    </source>
</evidence>
<keyword evidence="7" id="KW-0963">Cytoplasm</keyword>
<feature type="compositionally biased region" description="Polar residues" evidence="25">
    <location>
        <begin position="582"/>
        <end position="594"/>
    </location>
</feature>
<keyword evidence="10 26" id="KW-0812">Transmembrane</keyword>
<keyword evidence="16" id="KW-0206">Cytoskeleton</keyword>
<dbReference type="SUPFAM" id="SSF111006">
    <property type="entry name" value="Dystroglycan, domain 2"/>
    <property type="match status" value="1"/>
</dbReference>
<keyword evidence="8" id="KW-0964">Secreted</keyword>
<evidence type="ECO:0000256" key="8">
    <source>
        <dbReference type="ARBA" id="ARBA00022525"/>
    </source>
</evidence>
<feature type="transmembrane region" description="Helical" evidence="26">
    <location>
        <begin position="1991"/>
        <end position="2015"/>
    </location>
</feature>
<comment type="function">
    <text evidence="19">The dystroglycan complex is involved in a number of processes including laminin and basement membrane assembly, sarcolemmal stability, cell survival, peripheral nerve myelination, nodal structure, cell migration, and epithelial polarization.</text>
</comment>
<evidence type="ECO:0000256" key="20">
    <source>
        <dbReference type="ARBA" id="ARBA00024991"/>
    </source>
</evidence>
<comment type="function">
    <text evidence="20">Transmembrane protein that plays important roles in connecting the extracellular matrix to the cytoskeleton. Acts as a cell adhesion receptor in both muscle and non-muscle tissues. Receptor for both DMD and UTRN and, through these interactions, scaffolds axin to the cytoskeleton. Also functions in cell adhesion-mediated signaling and implicated in cell polarity.</text>
</comment>
<dbReference type="Gene3D" id="2.60.40.10">
    <property type="entry name" value="Immunoglobulins"/>
    <property type="match status" value="2"/>
</dbReference>
<keyword evidence="29" id="KW-1185">Reference proteome</keyword>
<dbReference type="InterPro" id="IPR015919">
    <property type="entry name" value="Cadherin-like_sf"/>
</dbReference>
<dbReference type="PANTHER" id="PTHR21559:SF21">
    <property type="entry name" value="DYSTROGLYCAN 1"/>
    <property type="match status" value="1"/>
</dbReference>
<comment type="subcellular location">
    <subcellularLocation>
        <location evidence="1">Cell membrane</location>
        <location evidence="1">Sarcolemma</location>
    </subcellularLocation>
    <subcellularLocation>
        <location evidence="4">Cell membrane</location>
        <topology evidence="4">Single-pass type I membrane protein</topology>
    </subcellularLocation>
    <subcellularLocation>
        <location evidence="3">Cytoplasm</location>
        <location evidence="3">Cytoskeleton</location>
    </subcellularLocation>
    <subcellularLocation>
        <location evidence="5">Nucleus</location>
        <location evidence="5">Nucleoplasm</location>
    </subcellularLocation>
    <subcellularLocation>
        <location evidence="24">Postsynaptic cell membrane</location>
    </subcellularLocation>
    <subcellularLocation>
        <location evidence="2">Secreted</location>
        <location evidence="2">Extracellular space</location>
    </subcellularLocation>
</comment>
<evidence type="ECO:0000256" key="16">
    <source>
        <dbReference type="ARBA" id="ARBA00023212"/>
    </source>
</evidence>
<dbReference type="Gene3D" id="3.30.70.1040">
    <property type="entry name" value="Dystroglycan, domain 2"/>
    <property type="match status" value="1"/>
</dbReference>
<organism evidence="28 29">
    <name type="scientific">Porites lobata</name>
    <dbReference type="NCBI Taxonomy" id="104759"/>
    <lineage>
        <taxon>Eukaryota</taxon>
        <taxon>Metazoa</taxon>
        <taxon>Cnidaria</taxon>
        <taxon>Anthozoa</taxon>
        <taxon>Hexacorallia</taxon>
        <taxon>Scleractinia</taxon>
        <taxon>Fungiina</taxon>
        <taxon>Poritidae</taxon>
        <taxon>Porites</taxon>
    </lineage>
</organism>
<gene>
    <name evidence="28" type="ORF">PLOB_00042908</name>
</gene>
<evidence type="ECO:0000259" key="27">
    <source>
        <dbReference type="PROSITE" id="PS51699"/>
    </source>
</evidence>
<keyword evidence="13" id="KW-0770">Synapse</keyword>
<feature type="region of interest" description="Disordered" evidence="25">
    <location>
        <begin position="1147"/>
        <end position="1171"/>
    </location>
</feature>
<accession>A0ABN8MYW9</accession>
<keyword evidence="9" id="KW-0597">Phosphoprotein</keyword>
<dbReference type="InterPro" id="IPR013783">
    <property type="entry name" value="Ig-like_fold"/>
</dbReference>
<evidence type="ECO:0000256" key="12">
    <source>
        <dbReference type="ARBA" id="ARBA00022989"/>
    </source>
</evidence>
<dbReference type="Proteomes" id="UP001159405">
    <property type="component" value="Unassembled WGS sequence"/>
</dbReference>
<keyword evidence="11" id="KW-0732">Signal</keyword>
<feature type="compositionally biased region" description="Pro residues" evidence="25">
    <location>
        <begin position="2110"/>
        <end position="2122"/>
    </location>
</feature>
<evidence type="ECO:0000256" key="2">
    <source>
        <dbReference type="ARBA" id="ARBA00004239"/>
    </source>
</evidence>
<dbReference type="InterPro" id="IPR006644">
    <property type="entry name" value="Cadg"/>
</dbReference>
<evidence type="ECO:0000256" key="3">
    <source>
        <dbReference type="ARBA" id="ARBA00004245"/>
    </source>
</evidence>
<dbReference type="InterPro" id="IPR041631">
    <property type="entry name" value="Alpha_DG1_N2"/>
</dbReference>
<sequence length="2122" mass="224957">MIPTEWPPCSCCLQNNRTFESYGKSTVHQGHQRCSALMQILHPFVHSCLSCNRNLKCKPWRRKCLSQPFAKWTLLNVVPWMALILLLSNYIQQSIQILARTFSVRKNPRLSSLGGLLAMVLFGGLFSLPLASCQDNLQPTPSVKSLQLPNTMVYVGSSFAYNISEEVFDCEVESFVVSETADRFLSHWLAYNSNKRQLYGVPSEKDEGTYNILVVALSRDGDEVRGRVCGSRSFFIKVVPVSEELVMSVYPSTDTSGSNIKTVQSLPCVPGSQAIHGTLILNVDVHNMNGHERMMLLLKMADHLNLHSSKVSLFSGQATHPLIGQLDNPVVMAAGAGDGRFSKGSRSLLTWHMGCGAIKLEEVAFSKLETNAQDGSISSLLGVPVVGWHVMSGTQKNMAKRRVRRQIMGMTATPIPSSALPSRISNMSTSVIISRTVAITSKSTASVSSVVMNRTEVSSFTTSANTTTGSSQLPSRTDIQSSVFANVTSSARSFSPSSIMLTKSVSIKSSTVILSRNTTVPVQSSELMSSVNRTTLIMPSSILNQSRNSTFITRTVTTAIVSSFLTPSSSLPARNSSSISPNETTAIGSSSSTLPSLNRTVLISSAVGTSSLNLTLTSPTLQVSSSLEKRTSSFATPSSKQLSIASSRLTSIASPHLTTHSPSSVAISTPPLNVSTSPAMSLTISRQSSLTVSLSSSFVSSRNTSVQEASSTVNQTSLSVIAVTSSSTSFLSRSLSSPSSLVGLETTAFMGNASTPQLNSTAALGTVVPTLSSIISTSTDILLESSALTLISVVPSLSSTISPFSTVSLSISSTVPILNTSIPMMTSIGGSANSIISFVTPSSLPSSLILPSSNVVSSASSVRINMTSVIHIASSSLRMNVTTASVVLSLTSSPIATSANSTQTSVAISVETTIAKRSTLVNSTSVIDRSLLGTSVFSLTTTSGSRTFSSILAANGTVIAATSIGLNQSIVNITATPVVSISTFQITSTPSMVKISSSFSATTPSSPVSSFEVNLNSTAISRPQEFSTRDIPLNSSVLTQVVLSRTRSSSVLLISTGALLNATSAATRLTTTISNSSGTFITPRVTLSVARSSAEFSSSLVTSPSISQTSMTSVDTRRTLKTSMSSQNSTSMLRLSSDVSSEFVSTPVASSSSEQGNSSLKISGSTTVSTSTVTGIPTVTMARSTSVSRPSSFTRQVSSSLIGTSLFTRSTLQTHLTTSSRTRTVALSTLSPHLSSRLTTRIPSTVQLSSTGTPVNRTVTSVKETSGLTTLLSRNTTRMMTLDRTFVKITSSIVPTVGSRLTTVRFSSSLVRSSVVTVSNTSTVTPLVTQESSTASQFTPASPVETSLIPIATEVTSLAATSLARSSVITGANNSKVTEISRLLTHRTSMSRSVTPVTPSSFALQSPSVESTQVRSSLKSTFVTSAVFITETISVKSIAKPSVTSGIQTSTTTTSSRKSKVTFISVSPSVTSSAFKVVTSTMQASFSAILTKLSSASSIAFTLASSKPQTSSLSASSRRDESSAISSPISNMTVQIIVTTLLSKKSSATFVAFTSSPESQTPYLSVTSRLPNTLTFLLTPASSSVIKGSTSSLRAGVTTSLLSSVSFGAESMSSRTSLSVESSTFTSLTSNLSSSRASTASYKTSLMTGVPSSRFSQVSASVILQHSSPSRLSTSSPTSSVKFTSTISPVVSVKSSLVSRMSTPYLSTFASRTFSSNFTRNVTPTDSSVTLSITPSSSVIIPTTVPANSPPRLYNNMGRVSATAGKALYYTIPDDTFYDAEDQATTRGLSLSVSFANGTSIPTDYWLQFDNTSQTIYGLPLSEHVPSGVTGEGFLLRAQDSQGADALDAFEVFVVPSEKPIVQELKVRITNDFIAFSRNVSERLLLLENISSYYGDSDSSLIRVLSFTSGSVVMAWTNDSLPTDTCDVEKVDYVENKVLLPDGQVREEFRDALPDFPVESASQQRLGVCNGTDEGTPLPPGAQSTQDEDLWYKHVLVGVLVVFVVVVLAVLLIWYCRRRRPKPSNEKRTFKKRKPIVLGPEIELKPIPGKPLVLPDDDPSLPPSYISETSLNKPVYSDDEDEVDYGKRSPSVVYEPPPPFHATLADDPRNSPPPAYFMPPMY</sequence>
<keyword evidence="26" id="KW-0472">Membrane</keyword>
<feature type="region of interest" description="Disordered" evidence="25">
    <location>
        <begin position="2049"/>
        <end position="2122"/>
    </location>
</feature>
<feature type="compositionally biased region" description="Low complexity" evidence="25">
    <location>
        <begin position="1162"/>
        <end position="1171"/>
    </location>
</feature>
<evidence type="ECO:0000313" key="28">
    <source>
        <dbReference type="EMBL" id="CAH3039061.1"/>
    </source>
</evidence>
<evidence type="ECO:0000256" key="25">
    <source>
        <dbReference type="SAM" id="MobiDB-lite"/>
    </source>
</evidence>
<proteinExistence type="predicted"/>
<evidence type="ECO:0000256" key="26">
    <source>
        <dbReference type="SAM" id="Phobius"/>
    </source>
</evidence>
<feature type="compositionally biased region" description="Polar residues" evidence="25">
    <location>
        <begin position="1121"/>
        <end position="1133"/>
    </location>
</feature>
<feature type="transmembrane region" description="Helical" evidence="26">
    <location>
        <begin position="112"/>
        <end position="131"/>
    </location>
</feature>
<comment type="caution">
    <text evidence="28">The sequence shown here is derived from an EMBL/GenBank/DDBJ whole genome shotgun (WGS) entry which is preliminary data.</text>
</comment>
<evidence type="ECO:0000256" key="14">
    <source>
        <dbReference type="ARBA" id="ARBA00023157"/>
    </source>
</evidence>